<proteinExistence type="inferred from homology"/>
<evidence type="ECO:0000256" key="6">
    <source>
        <dbReference type="ARBA" id="ARBA00022824"/>
    </source>
</evidence>
<reference evidence="10 11" key="1">
    <citation type="journal article" date="2023" name="Insect Mol. Biol.">
        <title>Genome sequencing provides insights into the evolution of gene families encoding plant cell wall-degrading enzymes in longhorned beetles.</title>
        <authorList>
            <person name="Shin N.R."/>
            <person name="Okamura Y."/>
            <person name="Kirsch R."/>
            <person name="Pauchet Y."/>
        </authorList>
    </citation>
    <scope>NUCLEOTIDE SEQUENCE [LARGE SCALE GENOMIC DNA]</scope>
    <source>
        <strain evidence="10">EAD_L_NR</strain>
    </source>
</reference>
<dbReference type="PANTHER" id="PTHR13121:SF0">
    <property type="entry name" value="PHOSPHATIDYLINOSITOL GLYCAN ANCHOR BIOSYNTHESIS CLASS U PROTEIN"/>
    <property type="match status" value="1"/>
</dbReference>
<sequence length="245" mass="27999">MTEIPSNVPAKKDHSKKLNPLKGIFVTCICAIGLRYWLMLSKYQSVIANHIEVSTPLNSWKRVLEGLHLLSIGVDPYKGDLLHETPLSLLIYRTLLDVFQQKIHWLFITFDIATGILLYLTAKKYVNELYADEEKNKHSFSKDRDVGFVLSCLPCFGHLVNYCQQGFLVGVIFLISSSLAPILWYLWIYCNSANANFYFGVTLAFAIAQIFLLTDILFAQVKREFMLKHGKDRKINGEEGILCLE</sequence>
<name>A0AAV8WBP3_9CUCU</name>
<comment type="subcellular location">
    <subcellularLocation>
        <location evidence="1">Endoplasmic reticulum membrane</location>
        <topology evidence="1">Multi-pass membrane protein</topology>
    </subcellularLocation>
</comment>
<keyword evidence="7 9" id="KW-1133">Transmembrane helix</keyword>
<comment type="pathway">
    <text evidence="2">Glycolipid biosynthesis; glycosylphosphatidylinositol-anchor biosynthesis.</text>
</comment>
<evidence type="ECO:0000256" key="2">
    <source>
        <dbReference type="ARBA" id="ARBA00004687"/>
    </source>
</evidence>
<organism evidence="10 11">
    <name type="scientific">Exocentrus adspersus</name>
    <dbReference type="NCBI Taxonomy" id="1586481"/>
    <lineage>
        <taxon>Eukaryota</taxon>
        <taxon>Metazoa</taxon>
        <taxon>Ecdysozoa</taxon>
        <taxon>Arthropoda</taxon>
        <taxon>Hexapoda</taxon>
        <taxon>Insecta</taxon>
        <taxon>Pterygota</taxon>
        <taxon>Neoptera</taxon>
        <taxon>Endopterygota</taxon>
        <taxon>Coleoptera</taxon>
        <taxon>Polyphaga</taxon>
        <taxon>Cucujiformia</taxon>
        <taxon>Chrysomeloidea</taxon>
        <taxon>Cerambycidae</taxon>
        <taxon>Lamiinae</taxon>
        <taxon>Acanthocinini</taxon>
        <taxon>Exocentrus</taxon>
    </lineage>
</organism>
<dbReference type="Pfam" id="PF06728">
    <property type="entry name" value="PIG-U"/>
    <property type="match status" value="2"/>
</dbReference>
<feature type="transmembrane region" description="Helical" evidence="9">
    <location>
        <begin position="195"/>
        <end position="218"/>
    </location>
</feature>
<keyword evidence="8 9" id="KW-0472">Membrane</keyword>
<protein>
    <submittedName>
        <fullName evidence="10">Uncharacterized protein</fullName>
    </submittedName>
</protein>
<evidence type="ECO:0000256" key="9">
    <source>
        <dbReference type="SAM" id="Phobius"/>
    </source>
</evidence>
<evidence type="ECO:0000313" key="11">
    <source>
        <dbReference type="Proteomes" id="UP001159042"/>
    </source>
</evidence>
<evidence type="ECO:0000256" key="7">
    <source>
        <dbReference type="ARBA" id="ARBA00022989"/>
    </source>
</evidence>
<dbReference type="InterPro" id="IPR009600">
    <property type="entry name" value="PIG-U"/>
</dbReference>
<dbReference type="AlphaFoldDB" id="A0AAV8WBP3"/>
<keyword evidence="11" id="KW-1185">Reference proteome</keyword>
<dbReference type="EMBL" id="JANEYG010000003">
    <property type="protein sequence ID" value="KAJ8923994.1"/>
    <property type="molecule type" value="Genomic_DNA"/>
</dbReference>
<accession>A0AAV8WBP3</accession>
<evidence type="ECO:0000256" key="1">
    <source>
        <dbReference type="ARBA" id="ARBA00004477"/>
    </source>
</evidence>
<keyword evidence="4" id="KW-0337">GPI-anchor biosynthesis</keyword>
<feature type="transmembrane region" description="Helical" evidence="9">
    <location>
        <begin position="167"/>
        <end position="189"/>
    </location>
</feature>
<feature type="transmembrane region" description="Helical" evidence="9">
    <location>
        <begin position="21"/>
        <end position="38"/>
    </location>
</feature>
<keyword evidence="6" id="KW-0256">Endoplasmic reticulum</keyword>
<evidence type="ECO:0000256" key="8">
    <source>
        <dbReference type="ARBA" id="ARBA00023136"/>
    </source>
</evidence>
<keyword evidence="5 9" id="KW-0812">Transmembrane</keyword>
<feature type="transmembrane region" description="Helical" evidence="9">
    <location>
        <begin position="103"/>
        <end position="122"/>
    </location>
</feature>
<comment type="similarity">
    <text evidence="3">Belongs to the PIGU family.</text>
</comment>
<dbReference type="PANTHER" id="PTHR13121">
    <property type="entry name" value="GPI TRANSAMIDASE COMPONENT PIG-U"/>
    <property type="match status" value="1"/>
</dbReference>
<gene>
    <name evidence="10" type="ORF">NQ315_006770</name>
</gene>
<dbReference type="GO" id="GO:0016255">
    <property type="term" value="P:attachment of GPI anchor to protein"/>
    <property type="evidence" value="ECO:0007669"/>
    <property type="project" value="InterPro"/>
</dbReference>
<evidence type="ECO:0000256" key="3">
    <source>
        <dbReference type="ARBA" id="ARBA00010026"/>
    </source>
</evidence>
<evidence type="ECO:0000256" key="4">
    <source>
        <dbReference type="ARBA" id="ARBA00022502"/>
    </source>
</evidence>
<dbReference type="GO" id="GO:0042765">
    <property type="term" value="C:GPI-anchor transamidase complex"/>
    <property type="evidence" value="ECO:0007669"/>
    <property type="project" value="InterPro"/>
</dbReference>
<comment type="caution">
    <text evidence="10">The sequence shown here is derived from an EMBL/GenBank/DDBJ whole genome shotgun (WGS) entry which is preliminary data.</text>
</comment>
<dbReference type="Proteomes" id="UP001159042">
    <property type="component" value="Unassembled WGS sequence"/>
</dbReference>
<evidence type="ECO:0000313" key="10">
    <source>
        <dbReference type="EMBL" id="KAJ8923994.1"/>
    </source>
</evidence>
<dbReference type="GO" id="GO:0006506">
    <property type="term" value="P:GPI anchor biosynthetic process"/>
    <property type="evidence" value="ECO:0007669"/>
    <property type="project" value="UniProtKB-KW"/>
</dbReference>
<evidence type="ECO:0000256" key="5">
    <source>
        <dbReference type="ARBA" id="ARBA00022692"/>
    </source>
</evidence>